<dbReference type="InterPro" id="IPR025959">
    <property type="entry name" value="Winged_HTH_dom"/>
</dbReference>
<evidence type="ECO:0000313" key="3">
    <source>
        <dbReference type="Proteomes" id="UP000515220"/>
    </source>
</evidence>
<evidence type="ECO:0000313" key="2">
    <source>
        <dbReference type="EMBL" id="BCI67637.1"/>
    </source>
</evidence>
<accession>A0A6S6PFA4</accession>
<gene>
    <name evidence="2" type="ORF">AAJCM20276_22610</name>
</gene>
<organism evidence="2 3">
    <name type="scientific">Acetobacter aceti</name>
    <dbReference type="NCBI Taxonomy" id="435"/>
    <lineage>
        <taxon>Bacteria</taxon>
        <taxon>Pseudomonadati</taxon>
        <taxon>Pseudomonadota</taxon>
        <taxon>Alphaproteobacteria</taxon>
        <taxon>Acetobacterales</taxon>
        <taxon>Acetobacteraceae</taxon>
        <taxon>Acetobacter</taxon>
        <taxon>Acetobacter subgen. Acetobacter</taxon>
    </lineage>
</organism>
<name>A0A6S6PFA4_ACEAC</name>
<dbReference type="EMBL" id="AP023326">
    <property type="protein sequence ID" value="BCI67637.1"/>
    <property type="molecule type" value="Genomic_DNA"/>
</dbReference>
<proteinExistence type="predicted"/>
<dbReference type="AlphaFoldDB" id="A0A6S6PFA4"/>
<evidence type="ECO:0000259" key="1">
    <source>
        <dbReference type="Pfam" id="PF13592"/>
    </source>
</evidence>
<dbReference type="Pfam" id="PF13592">
    <property type="entry name" value="HTH_33"/>
    <property type="match status" value="1"/>
</dbReference>
<feature type="domain" description="Winged helix-turn helix" evidence="1">
    <location>
        <begin position="4"/>
        <end position="60"/>
    </location>
</feature>
<protein>
    <recommendedName>
        <fullName evidence="1">Winged helix-turn helix domain-containing protein</fullName>
    </recommendedName>
</protein>
<dbReference type="Proteomes" id="UP000515220">
    <property type="component" value="Chromosome"/>
</dbReference>
<reference evidence="2 3" key="1">
    <citation type="submission" date="2020-07" db="EMBL/GenBank/DDBJ databases">
        <title>Complete Genome Sequence of an acetic acid bacterium, Acetobacter aceti JCM20276.</title>
        <authorList>
            <person name="Hirose Y."/>
            <person name="Mihara H."/>
        </authorList>
    </citation>
    <scope>NUCLEOTIDE SEQUENCE [LARGE SCALE GENOMIC DNA]</scope>
    <source>
        <strain evidence="2 3">JCM20276</strain>
    </source>
</reference>
<sequence>MHGVVRWRLCDLCGWLHETYGVTLSETRLGQIIRREGFRLLTARPRHYRQDTQAQDIFKRAPRCHGGNHVQTSRKRYRNLVG</sequence>